<dbReference type="PANTHER" id="PTHR43767:SF10">
    <property type="entry name" value="SURFACTIN SYNTHASE SUBUNIT 1"/>
    <property type="match status" value="1"/>
</dbReference>
<feature type="transmembrane region" description="Helical" evidence="1">
    <location>
        <begin position="57"/>
        <end position="76"/>
    </location>
</feature>
<feature type="domain" description="AMP-dependent synthetase/ligase" evidence="2">
    <location>
        <begin position="30"/>
        <end position="307"/>
    </location>
</feature>
<evidence type="ECO:0000313" key="4">
    <source>
        <dbReference type="Proteomes" id="UP001227101"/>
    </source>
</evidence>
<dbReference type="Gene3D" id="3.40.50.12780">
    <property type="entry name" value="N-terminal domain of ligase-like"/>
    <property type="match status" value="1"/>
</dbReference>
<reference evidence="3 4" key="1">
    <citation type="submission" date="2023-06" db="EMBL/GenBank/DDBJ databases">
        <authorList>
            <person name="Oyuntsetseg B."/>
            <person name="Kim S.B."/>
        </authorList>
    </citation>
    <scope>NUCLEOTIDE SEQUENCE [LARGE SCALE GENOMIC DNA]</scope>
    <source>
        <strain evidence="3 4">2-2</strain>
    </source>
</reference>
<organism evidence="3 4">
    <name type="scientific">Amycolatopsis nalaikhensis</name>
    <dbReference type="NCBI Taxonomy" id="715472"/>
    <lineage>
        <taxon>Bacteria</taxon>
        <taxon>Bacillati</taxon>
        <taxon>Actinomycetota</taxon>
        <taxon>Actinomycetes</taxon>
        <taxon>Pseudonocardiales</taxon>
        <taxon>Pseudonocardiaceae</taxon>
        <taxon>Amycolatopsis</taxon>
    </lineage>
</organism>
<dbReference type="EMBL" id="CP127173">
    <property type="protein sequence ID" value="WIV54929.1"/>
    <property type="molecule type" value="Genomic_DNA"/>
</dbReference>
<keyword evidence="1" id="KW-0472">Membrane</keyword>
<evidence type="ECO:0000256" key="1">
    <source>
        <dbReference type="SAM" id="Phobius"/>
    </source>
</evidence>
<evidence type="ECO:0000259" key="2">
    <source>
        <dbReference type="Pfam" id="PF00501"/>
    </source>
</evidence>
<accession>A0ABY8XH36</accession>
<dbReference type="Proteomes" id="UP001227101">
    <property type="component" value="Chromosome"/>
</dbReference>
<evidence type="ECO:0000313" key="3">
    <source>
        <dbReference type="EMBL" id="WIV54929.1"/>
    </source>
</evidence>
<feature type="transmembrane region" description="Helical" evidence="1">
    <location>
        <begin position="172"/>
        <end position="192"/>
    </location>
</feature>
<dbReference type="InterPro" id="IPR050237">
    <property type="entry name" value="ATP-dep_AMP-bd_enzyme"/>
</dbReference>
<proteinExistence type="predicted"/>
<sequence length="451" mass="46884">MNTGVTAGEVEDLLARTTWPGATGGCAGVGELAERFAATGFAPGSVVLVALPNGTRLIRVFFALVLAGLVPTLLAASTPAARLRATARRLGAAGLVRAASTGTDQVTLTHLADGPLRTHRPGQAILLTSGTSGMATGCLHDITALRRNASRHAASIGLRREDRMLVTLPMHYSYALVAQVLAGLVTGASLVVTGPPFTPAGYRDVVAAHDVTVSALTPLLVADLQADDGRLPAGLRVLGVGGHALDPARTTRLLADNPRLELYLTYGLTEAGPRVSTLAAHRERPSRYASAGTPLDGVRLGVRDVGRGPDQQEVLVTADTVYRAKVGVGEGVSRGKLVGPDTIATGDVGRLDDDGYLWLSGRISDFAIVRGDKVSLSSVRKAAEGLDGVLRAVVTPPANEHAGALGLAVYVDETRALSEQDVRRTLYPLLTPNERPGELTVHPVAAGSLHK</sequence>
<keyword evidence="1" id="KW-1133">Transmembrane helix</keyword>
<keyword evidence="1" id="KW-0812">Transmembrane</keyword>
<dbReference type="InterPro" id="IPR042099">
    <property type="entry name" value="ANL_N_sf"/>
</dbReference>
<gene>
    <name evidence="3" type="ORF">QP939_39820</name>
</gene>
<dbReference type="RefSeq" id="WP_285451703.1">
    <property type="nucleotide sequence ID" value="NZ_CP127173.1"/>
</dbReference>
<name>A0ABY8XH36_9PSEU</name>
<protein>
    <submittedName>
        <fullName evidence="3">Class I adenylate-forming enzyme family protein</fullName>
    </submittedName>
</protein>
<dbReference type="SUPFAM" id="SSF56801">
    <property type="entry name" value="Acetyl-CoA synthetase-like"/>
    <property type="match status" value="1"/>
</dbReference>
<dbReference type="InterPro" id="IPR000873">
    <property type="entry name" value="AMP-dep_synth/lig_dom"/>
</dbReference>
<dbReference type="PANTHER" id="PTHR43767">
    <property type="entry name" value="LONG-CHAIN-FATTY-ACID--COA LIGASE"/>
    <property type="match status" value="1"/>
</dbReference>
<dbReference type="Pfam" id="PF00501">
    <property type="entry name" value="AMP-binding"/>
    <property type="match status" value="1"/>
</dbReference>
<keyword evidence="4" id="KW-1185">Reference proteome</keyword>